<reference evidence="2 3" key="1">
    <citation type="submission" date="2020-04" db="EMBL/GenBank/DDBJ databases">
        <title>Paeniglutamicibacter sp. ANT13_2, a novel actinomycete isolated from sediment in Antarctica.</title>
        <authorList>
            <person name="Sakdapetsiri C."/>
            <person name="Pinyakong O."/>
        </authorList>
    </citation>
    <scope>NUCLEOTIDE SEQUENCE [LARGE SCALE GENOMIC DNA]</scope>
    <source>
        <strain evidence="2 3">ANT13_2</strain>
    </source>
</reference>
<proteinExistence type="predicted"/>
<dbReference type="InterPro" id="IPR003646">
    <property type="entry name" value="SH3-like_bac-type"/>
</dbReference>
<gene>
    <name evidence="2" type="ORF">HED64_09805</name>
</gene>
<dbReference type="Proteomes" id="UP000746595">
    <property type="component" value="Unassembled WGS sequence"/>
</dbReference>
<sequence length="247" mass="26427">MTSNRLAVQTGGSKVRLIKSTGAWSYIDTTAGHGWIPVSSLVANEPQGSGNSTSYRWTASAANVRTGPALSYESLGLVAGNEKVSYLQSSDGWSKVATSKGTGWIKNTLLSSVEYHAPKQLQPMTRSMVKEVQGRFDASISAVGGSRAGSTGHSSGLAADFMIKDYTSASGIDAGDAIAAYLAKNHERLGISYLIWRDRLWLAEDGQWGPYSTGGWGKNLESSRGWNATTKHMDHIHAEISPSRADK</sequence>
<feature type="domain" description="SH3b" evidence="1">
    <location>
        <begin position="52"/>
        <end position="114"/>
    </location>
</feature>
<dbReference type="PROSITE" id="PS51781">
    <property type="entry name" value="SH3B"/>
    <property type="match status" value="1"/>
</dbReference>
<name>A0ABX1G427_9MICC</name>
<dbReference type="Pfam" id="PF26571">
    <property type="entry name" value="VldE"/>
    <property type="match status" value="1"/>
</dbReference>
<accession>A0ABX1G427</accession>
<keyword evidence="3" id="KW-1185">Reference proteome</keyword>
<dbReference type="Gene3D" id="2.30.30.40">
    <property type="entry name" value="SH3 Domains"/>
    <property type="match status" value="1"/>
</dbReference>
<evidence type="ECO:0000313" key="3">
    <source>
        <dbReference type="Proteomes" id="UP000746595"/>
    </source>
</evidence>
<dbReference type="InterPro" id="IPR058593">
    <property type="entry name" value="ARB_07466-like_C"/>
</dbReference>
<dbReference type="EMBL" id="JAAWVT010000004">
    <property type="protein sequence ID" value="NKG20995.1"/>
    <property type="molecule type" value="Genomic_DNA"/>
</dbReference>
<evidence type="ECO:0000313" key="2">
    <source>
        <dbReference type="EMBL" id="NKG20995.1"/>
    </source>
</evidence>
<comment type="caution">
    <text evidence="2">The sequence shown here is derived from an EMBL/GenBank/DDBJ whole genome shotgun (WGS) entry which is preliminary data.</text>
</comment>
<dbReference type="Pfam" id="PF08239">
    <property type="entry name" value="SH3_3"/>
    <property type="match status" value="1"/>
</dbReference>
<evidence type="ECO:0000259" key="1">
    <source>
        <dbReference type="PROSITE" id="PS51781"/>
    </source>
</evidence>
<dbReference type="SMART" id="SM00287">
    <property type="entry name" value="SH3b"/>
    <property type="match status" value="1"/>
</dbReference>
<protein>
    <submittedName>
        <fullName evidence="2">SH3 domain-containing protein</fullName>
    </submittedName>
</protein>
<organism evidence="2 3">
    <name type="scientific">Paeniglutamicibacter terrestris</name>
    <dbReference type="NCBI Taxonomy" id="2723403"/>
    <lineage>
        <taxon>Bacteria</taxon>
        <taxon>Bacillati</taxon>
        <taxon>Actinomycetota</taxon>
        <taxon>Actinomycetes</taxon>
        <taxon>Micrococcales</taxon>
        <taxon>Micrococcaceae</taxon>
        <taxon>Paeniglutamicibacter</taxon>
    </lineage>
</organism>